<dbReference type="CDD" id="cd06423">
    <property type="entry name" value="CESA_like"/>
    <property type="match status" value="1"/>
</dbReference>
<keyword evidence="2" id="KW-0328">Glycosyltransferase</keyword>
<dbReference type="RefSeq" id="WP_238744941.1">
    <property type="nucleotide sequence ID" value="NZ_JAKOOW010000001.1"/>
</dbReference>
<evidence type="ECO:0000259" key="1">
    <source>
        <dbReference type="Pfam" id="PF00535"/>
    </source>
</evidence>
<dbReference type="InterPro" id="IPR001173">
    <property type="entry name" value="Glyco_trans_2-like"/>
</dbReference>
<dbReference type="PANTHER" id="PTHR22916">
    <property type="entry name" value="GLYCOSYLTRANSFERASE"/>
    <property type="match status" value="1"/>
</dbReference>
<accession>A0ABS9NKB7</accession>
<keyword evidence="3" id="KW-1185">Reference proteome</keyword>
<evidence type="ECO:0000313" key="3">
    <source>
        <dbReference type="Proteomes" id="UP001298424"/>
    </source>
</evidence>
<dbReference type="Pfam" id="PF00535">
    <property type="entry name" value="Glycos_transf_2"/>
    <property type="match status" value="1"/>
</dbReference>
<reference evidence="2 3" key="1">
    <citation type="submission" date="2022-02" db="EMBL/GenBank/DDBJ databases">
        <title>Genome sequence data of Kingella unionensis sp. nov. strain CICC 24913 (CCUG 75125).</title>
        <authorList>
            <person name="Xiao M."/>
        </authorList>
    </citation>
    <scope>NUCLEOTIDE SEQUENCE [LARGE SCALE GENOMIC DNA]</scope>
    <source>
        <strain evidence="2 3">CICC 24913</strain>
    </source>
</reference>
<evidence type="ECO:0000313" key="2">
    <source>
        <dbReference type="EMBL" id="MCG6503017.1"/>
    </source>
</evidence>
<dbReference type="Proteomes" id="UP001298424">
    <property type="component" value="Unassembled WGS sequence"/>
</dbReference>
<feature type="domain" description="Glycosyltransferase 2-like" evidence="1">
    <location>
        <begin position="18"/>
        <end position="126"/>
    </location>
</feature>
<dbReference type="Gene3D" id="3.90.550.10">
    <property type="entry name" value="Spore Coat Polysaccharide Biosynthesis Protein SpsA, Chain A"/>
    <property type="match status" value="1"/>
</dbReference>
<comment type="caution">
    <text evidence="2">The sequence shown here is derived from an EMBL/GenBank/DDBJ whole genome shotgun (WGS) entry which is preliminary data.</text>
</comment>
<protein>
    <submittedName>
        <fullName evidence="2">Glycosyltransferase</fullName>
        <ecNumber evidence="2">2.4.-.-</ecNumber>
    </submittedName>
</protein>
<dbReference type="SUPFAM" id="SSF53448">
    <property type="entry name" value="Nucleotide-diphospho-sugar transferases"/>
    <property type="match status" value="1"/>
</dbReference>
<dbReference type="GO" id="GO:0016757">
    <property type="term" value="F:glycosyltransferase activity"/>
    <property type="evidence" value="ECO:0007669"/>
    <property type="project" value="UniProtKB-KW"/>
</dbReference>
<gene>
    <name evidence="2" type="ORF">MB824_00650</name>
</gene>
<dbReference type="EMBL" id="JAKOOW010000001">
    <property type="protein sequence ID" value="MCG6503017.1"/>
    <property type="molecule type" value="Genomic_DNA"/>
</dbReference>
<dbReference type="InterPro" id="IPR029044">
    <property type="entry name" value="Nucleotide-diphossugar_trans"/>
</dbReference>
<keyword evidence="2" id="KW-0808">Transferase</keyword>
<name>A0ABS9NKB7_9NEIS</name>
<dbReference type="PANTHER" id="PTHR22916:SF64">
    <property type="entry name" value="TRANSFERASE, PUTATIVE-RELATED"/>
    <property type="match status" value="1"/>
</dbReference>
<dbReference type="EC" id="2.4.-.-" evidence="2"/>
<sequence>MTGNNPTLPLLSVCCLGYKHARFLEENVRSICAIDYPNIEIIAVDDGSQDNSVELLNRLAAEIPLKMTVIGQENTGNVGKNFNTALRQAQGELIAFIAMDDVFNPPVVLKQIQSMADNPKLLFNAATKMVSINDQGFISGNFTSPPAHDMEAPTVAALLDLEYSHFGGFYIQGCLFRKSLLDAVGGFDENQTGDDLVLRTKIFRHMLAERSEDFVLTKENACFYRLHDNNVHKNLGRQIKIVTEYLGKYWPERPLPDMLIDWMVNAIGLLGIEKSIDILAMNPVAASTLLHEKVQTALKQAATEKNKRISWYKRCKHLLFKRIKDGDKRTLVFFSSLKFSYRKKSKPRPSENAVHYTNYR</sequence>
<organism evidence="2 3">
    <name type="scientific">Kingella pumchi</name>
    <dbReference type="NCBI Taxonomy" id="2779506"/>
    <lineage>
        <taxon>Bacteria</taxon>
        <taxon>Pseudomonadati</taxon>
        <taxon>Pseudomonadota</taxon>
        <taxon>Betaproteobacteria</taxon>
        <taxon>Neisseriales</taxon>
        <taxon>Neisseriaceae</taxon>
        <taxon>Kingella</taxon>
    </lineage>
</organism>
<proteinExistence type="predicted"/>